<accession>A0A955I5Y8</accession>
<evidence type="ECO:0000313" key="1">
    <source>
        <dbReference type="EMBL" id="MCA9379222.1"/>
    </source>
</evidence>
<protein>
    <submittedName>
        <fullName evidence="1">Uncharacterized protein</fullName>
    </submittedName>
</protein>
<reference evidence="1" key="1">
    <citation type="submission" date="2020-04" db="EMBL/GenBank/DDBJ databases">
        <authorList>
            <person name="Zhang T."/>
        </authorList>
    </citation>
    <scope>NUCLEOTIDE SEQUENCE</scope>
    <source>
        <strain evidence="1">HKST-UBA12</strain>
    </source>
</reference>
<dbReference type="Proteomes" id="UP000760819">
    <property type="component" value="Unassembled WGS sequence"/>
</dbReference>
<dbReference type="AlphaFoldDB" id="A0A955I5Y8"/>
<comment type="caution">
    <text evidence="1">The sequence shown here is derived from an EMBL/GenBank/DDBJ whole genome shotgun (WGS) entry which is preliminary data.</text>
</comment>
<sequence>MQNRIPAKPDDVRAPSLLTVYPQVALQGKFSVDKTTHREARFARMKRARNVGPGVRLFDKGDFCPTSDQ</sequence>
<evidence type="ECO:0000313" key="2">
    <source>
        <dbReference type="Proteomes" id="UP000760819"/>
    </source>
</evidence>
<name>A0A955I5Y8_9BACT</name>
<organism evidence="1 2">
    <name type="scientific">Candidatus Dojkabacteria bacterium</name>
    <dbReference type="NCBI Taxonomy" id="2099670"/>
    <lineage>
        <taxon>Bacteria</taxon>
        <taxon>Candidatus Dojkabacteria</taxon>
    </lineage>
</organism>
<proteinExistence type="predicted"/>
<gene>
    <name evidence="1" type="ORF">KC640_02230</name>
</gene>
<dbReference type="EMBL" id="JAGQLI010000112">
    <property type="protein sequence ID" value="MCA9379222.1"/>
    <property type="molecule type" value="Genomic_DNA"/>
</dbReference>
<reference evidence="1" key="2">
    <citation type="journal article" date="2021" name="Microbiome">
        <title>Successional dynamics and alternative stable states in a saline activated sludge microbial community over 9 years.</title>
        <authorList>
            <person name="Wang Y."/>
            <person name="Ye J."/>
            <person name="Ju F."/>
            <person name="Liu L."/>
            <person name="Boyd J.A."/>
            <person name="Deng Y."/>
            <person name="Parks D.H."/>
            <person name="Jiang X."/>
            <person name="Yin X."/>
            <person name="Woodcroft B.J."/>
            <person name="Tyson G.W."/>
            <person name="Hugenholtz P."/>
            <person name="Polz M.F."/>
            <person name="Zhang T."/>
        </authorList>
    </citation>
    <scope>NUCLEOTIDE SEQUENCE</scope>
    <source>
        <strain evidence="1">HKST-UBA12</strain>
    </source>
</reference>